<comment type="caution">
    <text evidence="6">The sequence shown here is derived from an EMBL/GenBank/DDBJ whole genome shotgun (WGS) entry which is preliminary data.</text>
</comment>
<evidence type="ECO:0000256" key="2">
    <source>
        <dbReference type="ARBA" id="ARBA00022692"/>
    </source>
</evidence>
<dbReference type="InterPro" id="IPR051380">
    <property type="entry name" value="pH-response_reg_palI/RIM9"/>
</dbReference>
<evidence type="ECO:0000256" key="4">
    <source>
        <dbReference type="ARBA" id="ARBA00023136"/>
    </source>
</evidence>
<feature type="transmembrane region" description="Helical" evidence="5">
    <location>
        <begin position="196"/>
        <end position="219"/>
    </location>
</feature>
<dbReference type="PANTHER" id="PTHR28013">
    <property type="entry name" value="PROTEIN DCV1-RELATED"/>
    <property type="match status" value="1"/>
</dbReference>
<evidence type="ECO:0000313" key="7">
    <source>
        <dbReference type="Proteomes" id="UP000807306"/>
    </source>
</evidence>
<protein>
    <submittedName>
        <fullName evidence="6">Actin cortical patch SUR7/pH-response regulator pali</fullName>
    </submittedName>
</protein>
<dbReference type="AlphaFoldDB" id="A0A9P6ENT4"/>
<dbReference type="Pfam" id="PF06687">
    <property type="entry name" value="SUR7"/>
    <property type="match status" value="1"/>
</dbReference>
<organism evidence="6 7">
    <name type="scientific">Crepidotus variabilis</name>
    <dbReference type="NCBI Taxonomy" id="179855"/>
    <lineage>
        <taxon>Eukaryota</taxon>
        <taxon>Fungi</taxon>
        <taxon>Dikarya</taxon>
        <taxon>Basidiomycota</taxon>
        <taxon>Agaricomycotina</taxon>
        <taxon>Agaricomycetes</taxon>
        <taxon>Agaricomycetidae</taxon>
        <taxon>Agaricales</taxon>
        <taxon>Agaricineae</taxon>
        <taxon>Crepidotaceae</taxon>
        <taxon>Crepidotus</taxon>
    </lineage>
</organism>
<keyword evidence="3 5" id="KW-1133">Transmembrane helix</keyword>
<accession>A0A9P6ENT4</accession>
<dbReference type="InterPro" id="IPR009571">
    <property type="entry name" value="SUR7/Rim9-like_fungi"/>
</dbReference>
<keyword evidence="2 5" id="KW-0812">Transmembrane</keyword>
<evidence type="ECO:0000313" key="6">
    <source>
        <dbReference type="EMBL" id="KAF9532270.1"/>
    </source>
</evidence>
<dbReference type="GO" id="GO:0032153">
    <property type="term" value="C:cell division site"/>
    <property type="evidence" value="ECO:0007669"/>
    <property type="project" value="TreeGrafter"/>
</dbReference>
<feature type="transmembrane region" description="Helical" evidence="5">
    <location>
        <begin position="149"/>
        <end position="176"/>
    </location>
</feature>
<name>A0A9P6ENT4_9AGAR</name>
<evidence type="ECO:0000256" key="5">
    <source>
        <dbReference type="SAM" id="Phobius"/>
    </source>
</evidence>
<proteinExistence type="predicted"/>
<comment type="subcellular location">
    <subcellularLocation>
        <location evidence="1">Membrane</location>
        <topology evidence="1">Multi-pass membrane protein</topology>
    </subcellularLocation>
</comment>
<feature type="transmembrane region" description="Helical" evidence="5">
    <location>
        <begin position="116"/>
        <end position="137"/>
    </location>
</feature>
<dbReference type="OrthoDB" id="2354757at2759"/>
<dbReference type="Proteomes" id="UP000807306">
    <property type="component" value="Unassembled WGS sequence"/>
</dbReference>
<dbReference type="GO" id="GO:0035838">
    <property type="term" value="C:growing cell tip"/>
    <property type="evidence" value="ECO:0007669"/>
    <property type="project" value="TreeGrafter"/>
</dbReference>
<keyword evidence="7" id="KW-1185">Reference proteome</keyword>
<dbReference type="GO" id="GO:0005886">
    <property type="term" value="C:plasma membrane"/>
    <property type="evidence" value="ECO:0007669"/>
    <property type="project" value="InterPro"/>
</dbReference>
<dbReference type="PANTHER" id="PTHR28013:SF3">
    <property type="entry name" value="PROTEIN DCV1-RELATED"/>
    <property type="match status" value="1"/>
</dbReference>
<reference evidence="6" key="1">
    <citation type="submission" date="2020-11" db="EMBL/GenBank/DDBJ databases">
        <authorList>
            <consortium name="DOE Joint Genome Institute"/>
            <person name="Ahrendt S."/>
            <person name="Riley R."/>
            <person name="Andreopoulos W."/>
            <person name="Labutti K."/>
            <person name="Pangilinan J."/>
            <person name="Ruiz-Duenas F.J."/>
            <person name="Barrasa J.M."/>
            <person name="Sanchez-Garcia M."/>
            <person name="Camarero S."/>
            <person name="Miyauchi S."/>
            <person name="Serrano A."/>
            <person name="Linde D."/>
            <person name="Babiker R."/>
            <person name="Drula E."/>
            <person name="Ayuso-Fernandez I."/>
            <person name="Pacheco R."/>
            <person name="Padilla G."/>
            <person name="Ferreira P."/>
            <person name="Barriuso J."/>
            <person name="Kellner H."/>
            <person name="Castanera R."/>
            <person name="Alfaro M."/>
            <person name="Ramirez L."/>
            <person name="Pisabarro A.G."/>
            <person name="Kuo A."/>
            <person name="Tritt A."/>
            <person name="Lipzen A."/>
            <person name="He G."/>
            <person name="Yan M."/>
            <person name="Ng V."/>
            <person name="Cullen D."/>
            <person name="Martin F."/>
            <person name="Rosso M.-N."/>
            <person name="Henrissat B."/>
            <person name="Hibbett D."/>
            <person name="Martinez A.T."/>
            <person name="Grigoriev I.V."/>
        </authorList>
    </citation>
    <scope>NUCLEOTIDE SEQUENCE</scope>
    <source>
        <strain evidence="6">CBS 506.95</strain>
    </source>
</reference>
<dbReference type="EMBL" id="MU157832">
    <property type="protein sequence ID" value="KAF9532270.1"/>
    <property type="molecule type" value="Genomic_DNA"/>
</dbReference>
<gene>
    <name evidence="6" type="ORF">CPB83DRAFT_847556</name>
</gene>
<evidence type="ECO:0000256" key="3">
    <source>
        <dbReference type="ARBA" id="ARBA00022989"/>
    </source>
</evidence>
<sequence length="230" mass="24387">MILARLTPVFTFIAFILLLLVSLSAPIIKSIYLFKLSAIVSAGSSVFSAKANGQVDFGVWGYCVSAITVAVAGINRNTAAQCSPKHLGYTFDSTVAHALNADEIEHVISKTSTAALVLHPIAAALAFLTLLSSLFILRRGSNGTSRLPSFCTLGVGLVATILTTIIFLIDVILVAVVRKRVKNVSDGALSLNWGNAVWLTLGATVALWLAMLGSCCGIFSRGRRSKPETY</sequence>
<evidence type="ECO:0000256" key="1">
    <source>
        <dbReference type="ARBA" id="ARBA00004141"/>
    </source>
</evidence>
<keyword evidence="4 5" id="KW-0472">Membrane</keyword>